<evidence type="ECO:0000313" key="2">
    <source>
        <dbReference type="EMBL" id="KKN51472.1"/>
    </source>
</evidence>
<feature type="non-terminal residue" evidence="2">
    <location>
        <position position="1"/>
    </location>
</feature>
<sequence length="282" mass="32400">YYSPSFVEGLTNEEIEGVLCHEVMHIVLEHLIKMNESEIPELMNVAMDMCINDLLLENDFELPSCDGGALIPRCHSCEFMNITIDKINEKTAIQIYHELLKQIPKTKKPTYKGGFDKHIFDEKGKETNEAIAEAKDKWKDVLGEASAFARTKGNIPKGLELMIDDLLNEKVDWKTMLYKYITRTLPFDYTYCLEKGTLIDTPRGKIPIEKLKQGRKVIGYKDGKAVYSTIKSKWTTKVTEKYTFETFSGKKIICSPRHRLLTERGYIQAQNITKSDKLICVK</sequence>
<organism evidence="2">
    <name type="scientific">marine sediment metagenome</name>
    <dbReference type="NCBI Taxonomy" id="412755"/>
    <lineage>
        <taxon>unclassified sequences</taxon>
        <taxon>metagenomes</taxon>
        <taxon>ecological metagenomes</taxon>
    </lineage>
</organism>
<evidence type="ECO:0000259" key="1">
    <source>
        <dbReference type="SMART" id="SM00306"/>
    </source>
</evidence>
<dbReference type="Pfam" id="PF13203">
    <property type="entry name" value="DUF2201_N"/>
    <property type="match status" value="1"/>
</dbReference>
<dbReference type="SUPFAM" id="SSF51294">
    <property type="entry name" value="Hedgehog/intein (Hint) domain"/>
    <property type="match status" value="1"/>
</dbReference>
<comment type="caution">
    <text evidence="2">The sequence shown here is derived from an EMBL/GenBank/DDBJ whole genome shotgun (WGS) entry which is preliminary data.</text>
</comment>
<reference evidence="2" key="1">
    <citation type="journal article" date="2015" name="Nature">
        <title>Complex archaea that bridge the gap between prokaryotes and eukaryotes.</title>
        <authorList>
            <person name="Spang A."/>
            <person name="Saw J.H."/>
            <person name="Jorgensen S.L."/>
            <person name="Zaremba-Niedzwiedzka K."/>
            <person name="Martijn J."/>
            <person name="Lind A.E."/>
            <person name="van Eijk R."/>
            <person name="Schleper C."/>
            <person name="Guy L."/>
            <person name="Ettema T.J."/>
        </authorList>
    </citation>
    <scope>NUCLEOTIDE SEQUENCE</scope>
</reference>
<feature type="domain" description="Hint" evidence="1">
    <location>
        <begin position="190"/>
        <end position="282"/>
    </location>
</feature>
<dbReference type="InterPro" id="IPR003587">
    <property type="entry name" value="Hint_dom_N"/>
</dbReference>
<dbReference type="Gene3D" id="2.170.16.10">
    <property type="entry name" value="Hedgehog/Intein (Hint) domain"/>
    <property type="match status" value="1"/>
</dbReference>
<dbReference type="InterPro" id="IPR025154">
    <property type="entry name" value="Put_metallopeptidase_dom"/>
</dbReference>
<dbReference type="CDD" id="cd00081">
    <property type="entry name" value="Hint"/>
    <property type="match status" value="1"/>
</dbReference>
<dbReference type="PANTHER" id="PTHR38730">
    <property type="entry name" value="SLL7028 PROTEIN"/>
    <property type="match status" value="1"/>
</dbReference>
<dbReference type="AlphaFoldDB" id="A0A0F9RNS3"/>
<dbReference type="EMBL" id="LAZR01001063">
    <property type="protein sequence ID" value="KKN51472.1"/>
    <property type="molecule type" value="Genomic_DNA"/>
</dbReference>
<dbReference type="NCBIfam" id="TIGR01445">
    <property type="entry name" value="intein_Nterm"/>
    <property type="match status" value="1"/>
</dbReference>
<name>A0A0F9RNS3_9ZZZZ</name>
<dbReference type="PROSITE" id="PS50817">
    <property type="entry name" value="INTEIN_N_TER"/>
    <property type="match status" value="1"/>
</dbReference>
<dbReference type="PANTHER" id="PTHR38730:SF1">
    <property type="entry name" value="SLL7028 PROTEIN"/>
    <property type="match status" value="1"/>
</dbReference>
<dbReference type="SMART" id="SM00306">
    <property type="entry name" value="HintN"/>
    <property type="match status" value="1"/>
</dbReference>
<dbReference type="InterPro" id="IPR006141">
    <property type="entry name" value="Intein_N"/>
</dbReference>
<proteinExistence type="predicted"/>
<accession>A0A0F9RNS3</accession>
<dbReference type="InterPro" id="IPR036844">
    <property type="entry name" value="Hint_dom_sf"/>
</dbReference>
<protein>
    <recommendedName>
        <fullName evidence="1">Hint domain-containing protein</fullName>
    </recommendedName>
</protein>
<gene>
    <name evidence="2" type="ORF">LCGC14_0622880</name>
</gene>
<dbReference type="GO" id="GO:0016539">
    <property type="term" value="P:intein-mediated protein splicing"/>
    <property type="evidence" value="ECO:0007669"/>
    <property type="project" value="InterPro"/>
</dbReference>